<reference evidence="1" key="1">
    <citation type="submission" date="2023-08" db="EMBL/GenBank/DDBJ databases">
        <title>A de novo genome assembly of Solanum verrucosum Schlechtendal, a Mexican diploid species geographically isolated from the other diploid A-genome species in potato relatives.</title>
        <authorList>
            <person name="Hosaka K."/>
        </authorList>
    </citation>
    <scope>NUCLEOTIDE SEQUENCE</scope>
    <source>
        <tissue evidence="1">Young leaves</tissue>
    </source>
</reference>
<evidence type="ECO:0000313" key="2">
    <source>
        <dbReference type="Proteomes" id="UP001234989"/>
    </source>
</evidence>
<sequence>MSPYEDLYERRCKSPIGWFEVGKSCVDRIKLSSSIHGEG</sequence>
<accession>A0AAF0UGN1</accession>
<name>A0AAF0UGN1_SOLVR</name>
<dbReference type="EMBL" id="CP133620">
    <property type="protein sequence ID" value="WMV45405.1"/>
    <property type="molecule type" value="Genomic_DNA"/>
</dbReference>
<proteinExistence type="predicted"/>
<dbReference type="Proteomes" id="UP001234989">
    <property type="component" value="Chromosome 9"/>
</dbReference>
<keyword evidence="2" id="KW-1185">Reference proteome</keyword>
<evidence type="ECO:0000313" key="1">
    <source>
        <dbReference type="EMBL" id="WMV45405.1"/>
    </source>
</evidence>
<protein>
    <submittedName>
        <fullName evidence="1">Uncharacterized protein</fullName>
    </submittedName>
</protein>
<dbReference type="AlphaFoldDB" id="A0AAF0UGN1"/>
<gene>
    <name evidence="1" type="ORF">MTR67_038790</name>
</gene>
<organism evidence="1 2">
    <name type="scientific">Solanum verrucosum</name>
    <dbReference type="NCBI Taxonomy" id="315347"/>
    <lineage>
        <taxon>Eukaryota</taxon>
        <taxon>Viridiplantae</taxon>
        <taxon>Streptophyta</taxon>
        <taxon>Embryophyta</taxon>
        <taxon>Tracheophyta</taxon>
        <taxon>Spermatophyta</taxon>
        <taxon>Magnoliopsida</taxon>
        <taxon>eudicotyledons</taxon>
        <taxon>Gunneridae</taxon>
        <taxon>Pentapetalae</taxon>
        <taxon>asterids</taxon>
        <taxon>lamiids</taxon>
        <taxon>Solanales</taxon>
        <taxon>Solanaceae</taxon>
        <taxon>Solanoideae</taxon>
        <taxon>Solaneae</taxon>
        <taxon>Solanum</taxon>
    </lineage>
</organism>